<dbReference type="Proteomes" id="UP000549617">
    <property type="component" value="Unassembled WGS sequence"/>
</dbReference>
<keyword evidence="6 8" id="KW-0472">Membrane</keyword>
<keyword evidence="10" id="KW-0732">Signal</keyword>
<dbReference type="GO" id="GO:0009279">
    <property type="term" value="C:cell outer membrane"/>
    <property type="evidence" value="ECO:0007669"/>
    <property type="project" value="UniProtKB-SubCell"/>
</dbReference>
<evidence type="ECO:0000256" key="4">
    <source>
        <dbReference type="ARBA" id="ARBA00022692"/>
    </source>
</evidence>
<dbReference type="InterPro" id="IPR000531">
    <property type="entry name" value="Beta-barrel_TonB"/>
</dbReference>
<evidence type="ECO:0000259" key="12">
    <source>
        <dbReference type="Pfam" id="PF07715"/>
    </source>
</evidence>
<feature type="domain" description="TonB-dependent receptor plug" evidence="12">
    <location>
        <begin position="72"/>
        <end position="188"/>
    </location>
</feature>
<feature type="chain" id="PRO_5030508854" evidence="10">
    <location>
        <begin position="39"/>
        <end position="913"/>
    </location>
</feature>
<dbReference type="InterPro" id="IPR039426">
    <property type="entry name" value="TonB-dep_rcpt-like"/>
</dbReference>
<dbReference type="AlphaFoldDB" id="A0A7W9AHV7"/>
<keyword evidence="3 8" id="KW-1134">Transmembrane beta strand</keyword>
<evidence type="ECO:0000313" key="13">
    <source>
        <dbReference type="EMBL" id="MBB5685934.1"/>
    </source>
</evidence>
<dbReference type="InterPro" id="IPR037066">
    <property type="entry name" value="Plug_dom_sf"/>
</dbReference>
<evidence type="ECO:0000256" key="9">
    <source>
        <dbReference type="RuleBase" id="RU003357"/>
    </source>
</evidence>
<evidence type="ECO:0000256" key="2">
    <source>
        <dbReference type="ARBA" id="ARBA00022448"/>
    </source>
</evidence>
<evidence type="ECO:0000259" key="11">
    <source>
        <dbReference type="Pfam" id="PF00593"/>
    </source>
</evidence>
<dbReference type="InterPro" id="IPR012910">
    <property type="entry name" value="Plug_dom"/>
</dbReference>
<dbReference type="Pfam" id="PF00593">
    <property type="entry name" value="TonB_dep_Rec_b-barrel"/>
    <property type="match status" value="1"/>
</dbReference>
<evidence type="ECO:0000313" key="14">
    <source>
        <dbReference type="Proteomes" id="UP000549617"/>
    </source>
</evidence>
<protein>
    <submittedName>
        <fullName evidence="13">Iron complex outermembrane receptor protein</fullName>
    </submittedName>
</protein>
<evidence type="ECO:0000256" key="1">
    <source>
        <dbReference type="ARBA" id="ARBA00004571"/>
    </source>
</evidence>
<keyword evidence="14" id="KW-1185">Reference proteome</keyword>
<dbReference type="RefSeq" id="WP_184017841.1">
    <property type="nucleotide sequence ID" value="NZ_JACIJC010000003.1"/>
</dbReference>
<comment type="subcellular location">
    <subcellularLocation>
        <location evidence="1 8">Cell outer membrane</location>
        <topology evidence="1 8">Multi-pass membrane protein</topology>
    </subcellularLocation>
</comment>
<dbReference type="Gene3D" id="2.170.130.10">
    <property type="entry name" value="TonB-dependent receptor, plug domain"/>
    <property type="match status" value="1"/>
</dbReference>
<reference evidence="13 14" key="1">
    <citation type="submission" date="2020-08" db="EMBL/GenBank/DDBJ databases">
        <title>Genomic Encyclopedia of Type Strains, Phase IV (KMG-IV): sequencing the most valuable type-strain genomes for metagenomic binning, comparative biology and taxonomic classification.</title>
        <authorList>
            <person name="Goeker M."/>
        </authorList>
    </citation>
    <scope>NUCLEOTIDE SEQUENCE [LARGE SCALE GENOMIC DNA]</scope>
    <source>
        <strain evidence="13 14">DSM 25079</strain>
    </source>
</reference>
<dbReference type="Pfam" id="PF07715">
    <property type="entry name" value="Plug"/>
    <property type="match status" value="1"/>
</dbReference>
<proteinExistence type="inferred from homology"/>
<gene>
    <name evidence="13" type="ORF">FHS49_001950</name>
</gene>
<dbReference type="EMBL" id="JACIJC010000003">
    <property type="protein sequence ID" value="MBB5685934.1"/>
    <property type="molecule type" value="Genomic_DNA"/>
</dbReference>
<evidence type="ECO:0000256" key="5">
    <source>
        <dbReference type="ARBA" id="ARBA00023077"/>
    </source>
</evidence>
<dbReference type="PANTHER" id="PTHR47234:SF2">
    <property type="entry name" value="TONB-DEPENDENT RECEPTOR"/>
    <property type="match status" value="1"/>
</dbReference>
<feature type="domain" description="TonB-dependent receptor-like beta-barrel" evidence="11">
    <location>
        <begin position="341"/>
        <end position="878"/>
    </location>
</feature>
<accession>A0A7W9AHV7</accession>
<dbReference type="SUPFAM" id="SSF56935">
    <property type="entry name" value="Porins"/>
    <property type="match status" value="1"/>
</dbReference>
<sequence length="913" mass="96530">MTNFKFRNHLDIALRGGVAGASLAVALAAAAVAAPAFAQDVSSVPVASEEDPVSEADIVVTGTLIRGQAPTGSDITTVTADDIAQLGIAETSQLLGSLPSDSNFNSRPQVGSFGQFQTVNAPVLRFLGGGASGSNSTLLLLNGHRLPGMGVTQTSADIDAIPPGALQRVDLVPDGGSATYGADAVGGVVNLITRKRYDGLEVGGHYGQADDYTQWDVSATGGKTWDNGSLWATYNYAHHDIIRNSDRDFVQNLDYTTTPPTGNSLNCSPGNYQAGGLVFTNTPPFFAFLPITNYPIVNGVPVAGPANKCDITRGTTFFPAASRHSAMAGLNVDLSDAITFDVTAFYTNRKSTNDAGPTTYNLAATYPGLPSGTAYGDLSPTFGPNNYGRTALETWGVTPQITAKLGGDWQAVAFYNYGEGYSSFSSAAIDQSALQAQANSGAFNPFTGLFATTAAGQAALAYQSNFRSLSTGRDEISNGRVVVDGPLFALPGGDVRVAVGGEILREQFSQRNGSALNTNLGSILTYTDARTVKSAFGELSVPLFSEDNSAPGFHSLILSAAGRYDHYSDFGGTSNPKFGITWKPTSWWTLRGNWGKSYQAPSLASKAETIPTALQVFPANTFGAPGDTAGKFILLLYPGGGINLKPQKATTWQIGTDFKPEFVPGLSASLTYYNIDFKDRISFPSFFNPSFYSLYPDSYILNTAANPLTAAQIQDYVSSVSPTLLAAANLDTYLADPSKVYALENGLSQNLARAKTSGLDFSVDYQRPTAFGSVFAGVAGTYILTYKSQSTPTSTFQGLDANQVIRWRTSATLGGTAGDFLGKVTWNRTGGFEVPPRAANLNQSSIGDFNIFNLAFQYTPKVGGLLEDLSFTLNVDNVFDQDPPQFNGSNGSGAGYFGFTLGRYVQLGISKKF</sequence>
<evidence type="ECO:0000256" key="8">
    <source>
        <dbReference type="PROSITE-ProRule" id="PRU01360"/>
    </source>
</evidence>
<keyword evidence="13" id="KW-0675">Receptor</keyword>
<evidence type="ECO:0000256" key="6">
    <source>
        <dbReference type="ARBA" id="ARBA00023136"/>
    </source>
</evidence>
<organism evidence="13 14">
    <name type="scientific">Sphingobium boeckii</name>
    <dbReference type="NCBI Taxonomy" id="1082345"/>
    <lineage>
        <taxon>Bacteria</taxon>
        <taxon>Pseudomonadati</taxon>
        <taxon>Pseudomonadota</taxon>
        <taxon>Alphaproteobacteria</taxon>
        <taxon>Sphingomonadales</taxon>
        <taxon>Sphingomonadaceae</taxon>
        <taxon>Sphingobium</taxon>
    </lineage>
</organism>
<evidence type="ECO:0000256" key="7">
    <source>
        <dbReference type="ARBA" id="ARBA00023237"/>
    </source>
</evidence>
<comment type="similarity">
    <text evidence="8 9">Belongs to the TonB-dependent receptor family.</text>
</comment>
<keyword evidence="7 8" id="KW-0998">Cell outer membrane</keyword>
<evidence type="ECO:0000256" key="3">
    <source>
        <dbReference type="ARBA" id="ARBA00022452"/>
    </source>
</evidence>
<keyword evidence="2 8" id="KW-0813">Transport</keyword>
<dbReference type="PROSITE" id="PS52016">
    <property type="entry name" value="TONB_DEPENDENT_REC_3"/>
    <property type="match status" value="1"/>
</dbReference>
<name>A0A7W9AHV7_9SPHN</name>
<feature type="signal peptide" evidence="10">
    <location>
        <begin position="1"/>
        <end position="38"/>
    </location>
</feature>
<dbReference type="InterPro" id="IPR036942">
    <property type="entry name" value="Beta-barrel_TonB_sf"/>
</dbReference>
<dbReference type="PANTHER" id="PTHR47234">
    <property type="match status" value="1"/>
</dbReference>
<comment type="caution">
    <text evidence="13">The sequence shown here is derived from an EMBL/GenBank/DDBJ whole genome shotgun (WGS) entry which is preliminary data.</text>
</comment>
<keyword evidence="4 8" id="KW-0812">Transmembrane</keyword>
<dbReference type="Gene3D" id="2.40.170.20">
    <property type="entry name" value="TonB-dependent receptor, beta-barrel domain"/>
    <property type="match status" value="1"/>
</dbReference>
<keyword evidence="5 9" id="KW-0798">TonB box</keyword>
<evidence type="ECO:0000256" key="10">
    <source>
        <dbReference type="SAM" id="SignalP"/>
    </source>
</evidence>